<protein>
    <submittedName>
        <fullName evidence="2">Uncharacterized protein</fullName>
    </submittedName>
</protein>
<proteinExistence type="predicted"/>
<accession>A0A6J4V9H0</accession>
<evidence type="ECO:0000256" key="1">
    <source>
        <dbReference type="SAM" id="MobiDB-lite"/>
    </source>
</evidence>
<feature type="non-terminal residue" evidence="2">
    <location>
        <position position="1"/>
    </location>
</feature>
<reference evidence="2" key="1">
    <citation type="submission" date="2020-02" db="EMBL/GenBank/DDBJ databases">
        <authorList>
            <person name="Meier V. D."/>
        </authorList>
    </citation>
    <scope>NUCLEOTIDE SEQUENCE</scope>
    <source>
        <strain evidence="2">AVDCRST_MAG33</strain>
    </source>
</reference>
<evidence type="ECO:0000313" key="2">
    <source>
        <dbReference type="EMBL" id="CAA9570794.1"/>
    </source>
</evidence>
<feature type="region of interest" description="Disordered" evidence="1">
    <location>
        <begin position="59"/>
        <end position="126"/>
    </location>
</feature>
<feature type="region of interest" description="Disordered" evidence="1">
    <location>
        <begin position="19"/>
        <end position="45"/>
    </location>
</feature>
<sequence>APAVLAPVDVRRRASVALKPLPTPRRAELPPPLGDADLLQRRGGPVPDCAAAAGLRPDIVAPDGWTDRARADLPPGAARTNHRPARGSPGPASPDDRRGCLPAPARRTDPLHNRYLATGGADCPGR</sequence>
<organism evidence="2">
    <name type="scientific">uncultured Thermomicrobiales bacterium</name>
    <dbReference type="NCBI Taxonomy" id="1645740"/>
    <lineage>
        <taxon>Bacteria</taxon>
        <taxon>Pseudomonadati</taxon>
        <taxon>Thermomicrobiota</taxon>
        <taxon>Thermomicrobia</taxon>
        <taxon>Thermomicrobiales</taxon>
        <taxon>environmental samples</taxon>
    </lineage>
</organism>
<name>A0A6J4V9H0_9BACT</name>
<dbReference type="AlphaFoldDB" id="A0A6J4V9H0"/>
<dbReference type="EMBL" id="CADCWK010000294">
    <property type="protein sequence ID" value="CAA9570794.1"/>
    <property type="molecule type" value="Genomic_DNA"/>
</dbReference>
<gene>
    <name evidence="2" type="ORF">AVDCRST_MAG33-2505</name>
</gene>
<feature type="non-terminal residue" evidence="2">
    <location>
        <position position="126"/>
    </location>
</feature>